<comment type="similarity">
    <text evidence="2">Belongs to the mitochondrion-specific ribosomal protein mS29 family.</text>
</comment>
<evidence type="ECO:0000256" key="1">
    <source>
        <dbReference type="ARBA" id="ARBA00004173"/>
    </source>
</evidence>
<name>A0A8J2Q4U6_9HEXA</name>
<organism evidence="8 9">
    <name type="scientific">Allacma fusca</name>
    <dbReference type="NCBI Taxonomy" id="39272"/>
    <lineage>
        <taxon>Eukaryota</taxon>
        <taxon>Metazoa</taxon>
        <taxon>Ecdysozoa</taxon>
        <taxon>Arthropoda</taxon>
        <taxon>Hexapoda</taxon>
        <taxon>Collembola</taxon>
        <taxon>Symphypleona</taxon>
        <taxon>Sminthuridae</taxon>
        <taxon>Allacma</taxon>
    </lineage>
</organism>
<sequence>MLRGVPTAFLRKVLKSERCYSTASVFRTLETNPVQLNESHEGRFYTVQTDEYKTLFGVSDKGLGLPSDFKIQCTTFRESCIMVRRPFLDIKRCIESYDLSLPVLRYVLYGAAGVGKTMTLANLVHYGHAGGFLLVHIPWVPVWTRFAKETVPSAERPGFVDHTSNSVFWLTFFRHENAKLLAEANLKTSKTYEWSKRESTPEGSSITDIIEHGIARPTHAAECICALISEIKLASSEKRIKTMVAIDGINGLFVDSGKRIKRDDKTIVPYQNITVFTGFKQLLASDWTGGVVITTVDKLAVASDLRELDTPRYLLGKDGWEHMDPFIPINVEKYSHQELQTTIDYYLDRKWLQHPLAGTKEARQELETVSVRNPYTLMQLCKSR</sequence>
<dbReference type="GO" id="GO:0005763">
    <property type="term" value="C:mitochondrial small ribosomal subunit"/>
    <property type="evidence" value="ECO:0007669"/>
    <property type="project" value="TreeGrafter"/>
</dbReference>
<dbReference type="InterPro" id="IPR019368">
    <property type="entry name" value="Ribosomal_mS29"/>
</dbReference>
<dbReference type="EMBL" id="CAJVCH010570007">
    <property type="protein sequence ID" value="CAG7833761.1"/>
    <property type="molecule type" value="Genomic_DNA"/>
</dbReference>
<evidence type="ECO:0000256" key="3">
    <source>
        <dbReference type="ARBA" id="ARBA00022946"/>
    </source>
</evidence>
<reference evidence="8" key="1">
    <citation type="submission" date="2021-06" db="EMBL/GenBank/DDBJ databases">
        <authorList>
            <person name="Hodson N. C."/>
            <person name="Mongue J. A."/>
            <person name="Jaron S. K."/>
        </authorList>
    </citation>
    <scope>NUCLEOTIDE SEQUENCE</scope>
</reference>
<comment type="subcellular location">
    <subcellularLocation>
        <location evidence="1">Mitochondrion</location>
    </subcellularLocation>
</comment>
<evidence type="ECO:0000256" key="5">
    <source>
        <dbReference type="ARBA" id="ARBA00023128"/>
    </source>
</evidence>
<comment type="caution">
    <text evidence="8">The sequence shown here is derived from an EMBL/GenBank/DDBJ whole genome shotgun (WGS) entry which is preliminary data.</text>
</comment>
<evidence type="ECO:0000256" key="4">
    <source>
        <dbReference type="ARBA" id="ARBA00022980"/>
    </source>
</evidence>
<keyword evidence="4" id="KW-0689">Ribosomal protein</keyword>
<dbReference type="PANTHER" id="PTHR12810">
    <property type="entry name" value="MITOCHONDRIAL 28S RIBOSOMAL PROTEIN S29"/>
    <property type="match status" value="1"/>
</dbReference>
<dbReference type="Pfam" id="PF10236">
    <property type="entry name" value="DAP3"/>
    <property type="match status" value="1"/>
</dbReference>
<gene>
    <name evidence="8" type="ORF">AFUS01_LOCUS43342</name>
</gene>
<dbReference type="PANTHER" id="PTHR12810:SF0">
    <property type="entry name" value="SMALL RIBOSOMAL SUBUNIT PROTEIN MS29"/>
    <property type="match status" value="1"/>
</dbReference>
<accession>A0A8J2Q4U6</accession>
<keyword evidence="3" id="KW-0809">Transit peptide</keyword>
<keyword evidence="5" id="KW-0496">Mitochondrion</keyword>
<evidence type="ECO:0000313" key="8">
    <source>
        <dbReference type="EMBL" id="CAG7833761.1"/>
    </source>
</evidence>
<dbReference type="AlphaFoldDB" id="A0A8J2Q4U6"/>
<dbReference type="GO" id="GO:0003735">
    <property type="term" value="F:structural constituent of ribosome"/>
    <property type="evidence" value="ECO:0007669"/>
    <property type="project" value="TreeGrafter"/>
</dbReference>
<keyword evidence="9" id="KW-1185">Reference proteome</keyword>
<dbReference type="OrthoDB" id="274828at2759"/>
<evidence type="ECO:0000313" key="9">
    <source>
        <dbReference type="Proteomes" id="UP000708208"/>
    </source>
</evidence>
<evidence type="ECO:0000256" key="7">
    <source>
        <dbReference type="ARBA" id="ARBA00035140"/>
    </source>
</evidence>
<proteinExistence type="inferred from homology"/>
<keyword evidence="6" id="KW-0687">Ribonucleoprotein</keyword>
<evidence type="ECO:0000256" key="6">
    <source>
        <dbReference type="ARBA" id="ARBA00023274"/>
    </source>
</evidence>
<dbReference type="Proteomes" id="UP000708208">
    <property type="component" value="Unassembled WGS sequence"/>
</dbReference>
<evidence type="ECO:0000256" key="2">
    <source>
        <dbReference type="ARBA" id="ARBA00009863"/>
    </source>
</evidence>
<protein>
    <recommendedName>
        <fullName evidence="7">Small ribosomal subunit protein mS29</fullName>
    </recommendedName>
</protein>